<dbReference type="EMBL" id="JAMXIB010000006">
    <property type="protein sequence ID" value="MCO5725027.1"/>
    <property type="molecule type" value="Genomic_DNA"/>
</dbReference>
<keyword evidence="11" id="KW-1185">Reference proteome</keyword>
<dbReference type="Proteomes" id="UP001206312">
    <property type="component" value="Unassembled WGS sequence"/>
</dbReference>
<keyword evidence="6" id="KW-0472">Membrane</keyword>
<evidence type="ECO:0000256" key="3">
    <source>
        <dbReference type="ARBA" id="ARBA00022448"/>
    </source>
</evidence>
<dbReference type="PANTHER" id="PTHR30026:SF20">
    <property type="entry name" value="OUTER MEMBRANE PROTEIN TOLC"/>
    <property type="match status" value="1"/>
</dbReference>
<dbReference type="RefSeq" id="WP_252741403.1">
    <property type="nucleotide sequence ID" value="NZ_JAMXIB010000006.1"/>
</dbReference>
<accession>A0ABT1AYH7</accession>
<name>A0ABT1AYH7_9FLAO</name>
<comment type="caution">
    <text evidence="10">The sequence shown here is derived from an EMBL/GenBank/DDBJ whole genome shotgun (WGS) entry which is preliminary data.</text>
</comment>
<evidence type="ECO:0000256" key="4">
    <source>
        <dbReference type="ARBA" id="ARBA00022452"/>
    </source>
</evidence>
<dbReference type="InterPro" id="IPR003423">
    <property type="entry name" value="OMP_efflux"/>
</dbReference>
<comment type="similarity">
    <text evidence="2">Belongs to the outer membrane factor (OMF) (TC 1.B.17) family.</text>
</comment>
<evidence type="ECO:0000313" key="11">
    <source>
        <dbReference type="Proteomes" id="UP001206312"/>
    </source>
</evidence>
<organism evidence="10 11">
    <name type="scientific">Robiginitalea marina</name>
    <dbReference type="NCBI Taxonomy" id="2954105"/>
    <lineage>
        <taxon>Bacteria</taxon>
        <taxon>Pseudomonadati</taxon>
        <taxon>Bacteroidota</taxon>
        <taxon>Flavobacteriia</taxon>
        <taxon>Flavobacteriales</taxon>
        <taxon>Flavobacteriaceae</taxon>
        <taxon>Robiginitalea</taxon>
    </lineage>
</organism>
<sequence>MRALRKPIRSFRSIAGAGFLLMLPIPLAAQSSLTLDQCFEQVAVQYPLAGNTTLYEDQLALDLEALDKDRLPKLDLNAQATYQSEVTRVPLAIPNVSIEPPNKDQYRASLEVNQLLYDGGRISASKKLSAAATRVNQQEVAVTLYTLKTQVTELYLSALLLQERKKLLESKQTQLESQLEEVRAGVRFGALLPASADALEVELLKVQQQFSDLDFSRTGVLDRLSLLIGTALPEDVALQRPEVFFTPAQELSRPELALFELQKDKIDRSTEVLTKSNLPKINAFAQGGYGNPGLNMLDNSFNTFFITGLRVQWNLFDWNKTQKEEQSQQLNKEFIEAEKETFDLQTRMVLADLQSEIDKLRQALILDGEIIALQEKIVHSAASQLKNGVITSSAYIVEFTNLYEARNHQTLRQLQLLQKQIHYQLAEGSYSKSF</sequence>
<dbReference type="Gene3D" id="1.20.1600.10">
    <property type="entry name" value="Outer membrane efflux proteins (OEP)"/>
    <property type="match status" value="1"/>
</dbReference>
<keyword evidence="7" id="KW-0998">Cell outer membrane</keyword>
<proteinExistence type="inferred from homology"/>
<keyword evidence="8" id="KW-0175">Coiled coil</keyword>
<feature type="signal peptide" evidence="9">
    <location>
        <begin position="1"/>
        <end position="28"/>
    </location>
</feature>
<reference evidence="10 11" key="1">
    <citation type="submission" date="2022-06" db="EMBL/GenBank/DDBJ databases">
        <authorList>
            <person name="Xuan X."/>
        </authorList>
    </citation>
    <scope>NUCLEOTIDE SEQUENCE [LARGE SCALE GENOMIC DNA]</scope>
    <source>
        <strain evidence="10 11">2V75</strain>
    </source>
</reference>
<dbReference type="PANTHER" id="PTHR30026">
    <property type="entry name" value="OUTER MEMBRANE PROTEIN TOLC"/>
    <property type="match status" value="1"/>
</dbReference>
<evidence type="ECO:0000256" key="1">
    <source>
        <dbReference type="ARBA" id="ARBA00004442"/>
    </source>
</evidence>
<dbReference type="SUPFAM" id="SSF56954">
    <property type="entry name" value="Outer membrane efflux proteins (OEP)"/>
    <property type="match status" value="1"/>
</dbReference>
<dbReference type="Pfam" id="PF02321">
    <property type="entry name" value="OEP"/>
    <property type="match status" value="1"/>
</dbReference>
<evidence type="ECO:0000256" key="2">
    <source>
        <dbReference type="ARBA" id="ARBA00007613"/>
    </source>
</evidence>
<evidence type="ECO:0000256" key="5">
    <source>
        <dbReference type="ARBA" id="ARBA00022692"/>
    </source>
</evidence>
<feature type="chain" id="PRO_5046152929" evidence="9">
    <location>
        <begin position="29"/>
        <end position="434"/>
    </location>
</feature>
<keyword evidence="9" id="KW-0732">Signal</keyword>
<comment type="subcellular location">
    <subcellularLocation>
        <location evidence="1">Cell outer membrane</location>
    </subcellularLocation>
</comment>
<dbReference type="InterPro" id="IPR051906">
    <property type="entry name" value="TolC-like"/>
</dbReference>
<gene>
    <name evidence="10" type="ORF">NG653_09190</name>
</gene>
<evidence type="ECO:0000256" key="8">
    <source>
        <dbReference type="SAM" id="Coils"/>
    </source>
</evidence>
<keyword evidence="5" id="KW-0812">Transmembrane</keyword>
<evidence type="ECO:0000313" key="10">
    <source>
        <dbReference type="EMBL" id="MCO5725027.1"/>
    </source>
</evidence>
<evidence type="ECO:0000256" key="9">
    <source>
        <dbReference type="SAM" id="SignalP"/>
    </source>
</evidence>
<keyword evidence="4" id="KW-1134">Transmembrane beta strand</keyword>
<keyword evidence="3" id="KW-0813">Transport</keyword>
<evidence type="ECO:0000256" key="7">
    <source>
        <dbReference type="ARBA" id="ARBA00023237"/>
    </source>
</evidence>
<evidence type="ECO:0000256" key="6">
    <source>
        <dbReference type="ARBA" id="ARBA00023136"/>
    </source>
</evidence>
<protein>
    <submittedName>
        <fullName evidence="10">TolC family protein</fullName>
    </submittedName>
</protein>
<feature type="coiled-coil region" evidence="8">
    <location>
        <begin position="158"/>
        <end position="185"/>
    </location>
</feature>